<keyword evidence="3" id="KW-0560">Oxidoreductase</keyword>
<evidence type="ECO:0000313" key="4">
    <source>
        <dbReference type="EMBL" id="OAQ72137.1"/>
    </source>
</evidence>
<dbReference type="RefSeq" id="XP_018148220.1">
    <property type="nucleotide sequence ID" value="XM_018280264.1"/>
</dbReference>
<evidence type="ECO:0000313" key="5">
    <source>
        <dbReference type="Proteomes" id="UP000078397"/>
    </source>
</evidence>
<evidence type="ECO:0000256" key="2">
    <source>
        <dbReference type="ARBA" id="ARBA00022857"/>
    </source>
</evidence>
<reference evidence="4 5" key="1">
    <citation type="journal article" date="2016" name="PLoS Pathog.">
        <title>Biosynthesis of antibiotic leucinostatins in bio-control fungus Purpureocillium lilacinum and their inhibition on phytophthora revealed by genome mining.</title>
        <authorList>
            <person name="Wang G."/>
            <person name="Liu Z."/>
            <person name="Lin R."/>
            <person name="Li E."/>
            <person name="Mao Z."/>
            <person name="Ling J."/>
            <person name="Yang Y."/>
            <person name="Yin W.B."/>
            <person name="Xie B."/>
        </authorList>
    </citation>
    <scope>NUCLEOTIDE SEQUENCE [LARGE SCALE GENOMIC DNA]</scope>
    <source>
        <strain evidence="4">170</strain>
    </source>
</reference>
<comment type="similarity">
    <text evidence="1">Belongs to the short-chain dehydrogenases/reductases (SDR) family.</text>
</comment>
<dbReference type="InterPro" id="IPR036291">
    <property type="entry name" value="NAD(P)-bd_dom_sf"/>
</dbReference>
<name>A0A179G304_METCM</name>
<dbReference type="EMBL" id="LSBJ02000001">
    <property type="protein sequence ID" value="OAQ72137.1"/>
    <property type="molecule type" value="Genomic_DNA"/>
</dbReference>
<keyword evidence="2" id="KW-0521">NADP</keyword>
<dbReference type="OrthoDB" id="5371740at2759"/>
<keyword evidence="5" id="KW-1185">Reference proteome</keyword>
<evidence type="ECO:0000256" key="3">
    <source>
        <dbReference type="ARBA" id="ARBA00023002"/>
    </source>
</evidence>
<comment type="caution">
    <text evidence="4">The sequence shown here is derived from an EMBL/GenBank/DDBJ whole genome shotgun (WGS) entry which is preliminary data.</text>
</comment>
<dbReference type="PANTHER" id="PTHR43180">
    <property type="entry name" value="3-OXOACYL-(ACYL-CARRIER-PROTEIN) REDUCTASE (AFU_ORTHOLOGUE AFUA_6G11210)"/>
    <property type="match status" value="1"/>
</dbReference>
<dbReference type="SUPFAM" id="SSF51735">
    <property type="entry name" value="NAD(P)-binding Rossmann-fold domains"/>
    <property type="match status" value="1"/>
</dbReference>
<dbReference type="Pfam" id="PF00106">
    <property type="entry name" value="adh_short"/>
    <property type="match status" value="1"/>
</dbReference>
<dbReference type="PANTHER" id="PTHR43180:SF10">
    <property type="entry name" value="NAD(P)-BINDING PROTEIN"/>
    <property type="match status" value="1"/>
</dbReference>
<organism evidence="4 5">
    <name type="scientific">Pochonia chlamydosporia 170</name>
    <dbReference type="NCBI Taxonomy" id="1380566"/>
    <lineage>
        <taxon>Eukaryota</taxon>
        <taxon>Fungi</taxon>
        <taxon>Dikarya</taxon>
        <taxon>Ascomycota</taxon>
        <taxon>Pezizomycotina</taxon>
        <taxon>Sordariomycetes</taxon>
        <taxon>Hypocreomycetidae</taxon>
        <taxon>Hypocreales</taxon>
        <taxon>Clavicipitaceae</taxon>
        <taxon>Pochonia</taxon>
    </lineage>
</organism>
<accession>A0A179G304</accession>
<sequence>MSEFLIKDEDLASLKGKVVVLTGGSSGIGLATVKLLLSLGALVVSGDIQPPATNASAETPGLQYVQTNVTSWPDLANLFKKAKEQHGRIDHVFANAGIGPRANYLELETDANGELKEPSAEVLDVNLKSVVNTASLGVHYLKQQPEGGSIVLMGSSTGLQPLRAPDYSTAKHGVLGFGRGYARLLEVAGLPIRINTLMPSWTTTNVLPHMDDLMKGAAHEAQSTLVVARAVASMMTDSSRHANVIYVSDGKYSEIEKSVLWPAYEKIKGEGNPSDDEVLRRILALG</sequence>
<evidence type="ECO:0000256" key="1">
    <source>
        <dbReference type="ARBA" id="ARBA00006484"/>
    </source>
</evidence>
<dbReference type="Proteomes" id="UP000078397">
    <property type="component" value="Unassembled WGS sequence"/>
</dbReference>
<dbReference type="KEGG" id="pchm:VFPPC_00186"/>
<dbReference type="Gene3D" id="3.40.50.720">
    <property type="entry name" value="NAD(P)-binding Rossmann-like Domain"/>
    <property type="match status" value="1"/>
</dbReference>
<dbReference type="STRING" id="1380566.A0A179G304"/>
<proteinExistence type="inferred from homology"/>
<dbReference type="AlphaFoldDB" id="A0A179G304"/>
<dbReference type="PRINTS" id="PR00081">
    <property type="entry name" value="GDHRDH"/>
</dbReference>
<protein>
    <submittedName>
        <fullName evidence="4">Hydroxyacyl dehydrogenase</fullName>
    </submittedName>
</protein>
<dbReference type="GO" id="GO:0016491">
    <property type="term" value="F:oxidoreductase activity"/>
    <property type="evidence" value="ECO:0007669"/>
    <property type="project" value="UniProtKB-KW"/>
</dbReference>
<gene>
    <name evidence="4" type="ORF">VFPPC_00186</name>
</gene>
<dbReference type="GeneID" id="28844258"/>
<dbReference type="InterPro" id="IPR002347">
    <property type="entry name" value="SDR_fam"/>
</dbReference>